<dbReference type="STRING" id="400682.A0A1X7U8L6"/>
<protein>
    <recommendedName>
        <fullName evidence="4">Protein kinase domain-containing protein</fullName>
    </recommendedName>
</protein>
<reference evidence="5" key="2">
    <citation type="submission" date="2017-05" db="UniProtKB">
        <authorList>
            <consortium name="EnsemblMetazoa"/>
        </authorList>
    </citation>
    <scope>IDENTIFICATION</scope>
</reference>
<dbReference type="OrthoDB" id="1924919at2759"/>
<keyword evidence="6" id="KW-1185">Reference proteome</keyword>
<dbReference type="Gene3D" id="1.10.510.10">
    <property type="entry name" value="Transferase(Phosphotransferase) domain 1"/>
    <property type="match status" value="1"/>
</dbReference>
<evidence type="ECO:0000313" key="5">
    <source>
        <dbReference type="EnsemblMetazoa" id="Aqu2.1.23839_001"/>
    </source>
</evidence>
<dbReference type="CDD" id="cd00180">
    <property type="entry name" value="PKc"/>
    <property type="match status" value="1"/>
</dbReference>
<evidence type="ECO:0000313" key="6">
    <source>
        <dbReference type="Proteomes" id="UP000007879"/>
    </source>
</evidence>
<accession>A0A1X7U8L6</accession>
<evidence type="ECO:0000256" key="3">
    <source>
        <dbReference type="PROSITE-ProRule" id="PRU10141"/>
    </source>
</evidence>
<proteinExistence type="predicted"/>
<feature type="domain" description="Protein kinase" evidence="4">
    <location>
        <begin position="408"/>
        <end position="729"/>
    </location>
</feature>
<keyword evidence="1 3" id="KW-0547">Nucleotide-binding</keyword>
<dbReference type="EnsemblMetazoa" id="XM_020000131.1">
    <property type="protein sequence ID" value="XP_019855690.1"/>
    <property type="gene ID" value="LOC109584390"/>
</dbReference>
<dbReference type="InParanoid" id="A0A1X7U8L6"/>
<dbReference type="SMART" id="SM00220">
    <property type="entry name" value="S_TKc"/>
    <property type="match status" value="1"/>
</dbReference>
<dbReference type="Pfam" id="PF00069">
    <property type="entry name" value="Pkinase"/>
    <property type="match status" value="1"/>
</dbReference>
<dbReference type="KEGG" id="aqu:109584390"/>
<dbReference type="GO" id="GO:0004672">
    <property type="term" value="F:protein kinase activity"/>
    <property type="evidence" value="ECO:0007669"/>
    <property type="project" value="InterPro"/>
</dbReference>
<keyword evidence="2 3" id="KW-0067">ATP-binding</keyword>
<dbReference type="GO" id="GO:0097527">
    <property type="term" value="P:necroptotic signaling pathway"/>
    <property type="evidence" value="ECO:0007669"/>
    <property type="project" value="TreeGrafter"/>
</dbReference>
<dbReference type="GO" id="GO:0005524">
    <property type="term" value="F:ATP binding"/>
    <property type="evidence" value="ECO:0007669"/>
    <property type="project" value="UniProtKB-UniRule"/>
</dbReference>
<dbReference type="InterPro" id="IPR000719">
    <property type="entry name" value="Prot_kinase_dom"/>
</dbReference>
<dbReference type="InterPro" id="IPR017441">
    <property type="entry name" value="Protein_kinase_ATP_BS"/>
</dbReference>
<dbReference type="PROSITE" id="PS50011">
    <property type="entry name" value="PROTEIN_KINASE_DOM"/>
    <property type="match status" value="1"/>
</dbReference>
<dbReference type="EnsemblMetazoa" id="Aqu2.1.23839_001">
    <property type="protein sequence ID" value="Aqu2.1.23839_001"/>
    <property type="gene ID" value="Aqu2.1.23839"/>
</dbReference>
<dbReference type="PROSITE" id="PS00107">
    <property type="entry name" value="PROTEIN_KINASE_ATP"/>
    <property type="match status" value="1"/>
</dbReference>
<dbReference type="AlphaFoldDB" id="A0A1X7U8L6"/>
<dbReference type="Proteomes" id="UP000007879">
    <property type="component" value="Unassembled WGS sequence"/>
</dbReference>
<dbReference type="InterPro" id="IPR011009">
    <property type="entry name" value="Kinase-like_dom_sf"/>
</dbReference>
<dbReference type="Gene3D" id="3.30.200.20">
    <property type="entry name" value="Phosphorylase Kinase, domain 1"/>
    <property type="match status" value="1"/>
</dbReference>
<evidence type="ECO:0000259" key="4">
    <source>
        <dbReference type="PROSITE" id="PS50011"/>
    </source>
</evidence>
<feature type="binding site" evidence="3">
    <location>
        <position position="435"/>
    </location>
    <ligand>
        <name>ATP</name>
        <dbReference type="ChEBI" id="CHEBI:30616"/>
    </ligand>
</feature>
<dbReference type="PANTHER" id="PTHR44329:SF298">
    <property type="entry name" value="MIXED LINEAGE KINASE DOMAIN-LIKE PROTEIN"/>
    <property type="match status" value="1"/>
</dbReference>
<evidence type="ECO:0000256" key="2">
    <source>
        <dbReference type="ARBA" id="ARBA00022840"/>
    </source>
</evidence>
<evidence type="ECO:0000256" key="1">
    <source>
        <dbReference type="ARBA" id="ARBA00022741"/>
    </source>
</evidence>
<dbReference type="InterPro" id="IPR051681">
    <property type="entry name" value="Ser/Thr_Kinases-Pseudokinases"/>
</dbReference>
<sequence>MSDHRPLNNFDSGIGPSIVKRIQYDITKSEAGCGVPPLTYSISPSSSFQAAYTNMLSDLALVLSNPRTMHVSGTNFNIEIPNLMDDHILIVFPPALPNTDPTTLIVHIYAIEISPDHLLTSKEISSCLNRLDQSSPLYKSLVNVDYKLGVYRLGEGYDTKVLQTGEYNAGSILYLIESSNDEASGIILRGSAPGQYLGAHCVAVLSSNGPVPFSDSRMDEELTLTEERKEESNEEELVAPAHDTTVKRKGMEEENISLEPRETLSEQYHTVDEKETSVQQKDELTVTHLSISNPEGGIVLLQNPSPIPSYDITELSFSNRTPSYSPSAPISDTNKKLVYPTTPSLMLQQKEYFTQPSISPHKQITRDLDLPESIKKKNHGALIYAQPKGFVEKLFSGHFSALPKCEDLAQYDQLGKGGNGEVISSFFGGHKVALKYVKTGYRRETLAIWSKLDHPNIIPLLGAFVVHSVNQQHYCQVMPRMTRSLRDEFKVIGGGIIPALKLKEITAMTLWRNFQNVCRQVLLALDYLQKCGIALLDLKSSNMLTMQEHCQCKSIFQCLEGHRYSVKLADFDFVHFCSSTFTKCPKHPIKRKDDEELCRISGTPEYRVAPERACKDCGCEGVNVIGPWNDVWSFGVFLLDELRGRFDKNDTTAEAKMLSGDFKGNSSRFDPNNCSYTAEVISVLIKRIKLSCESENGMVDGVLQMIDACLKADYTERATPADLLCFPFFSFK</sequence>
<gene>
    <name evidence="5" type="primary">109584390</name>
</gene>
<name>A0A1X7U8L6_AMPQE</name>
<organism evidence="5">
    <name type="scientific">Amphimedon queenslandica</name>
    <name type="common">Sponge</name>
    <dbReference type="NCBI Taxonomy" id="400682"/>
    <lineage>
        <taxon>Eukaryota</taxon>
        <taxon>Metazoa</taxon>
        <taxon>Porifera</taxon>
        <taxon>Demospongiae</taxon>
        <taxon>Heteroscleromorpha</taxon>
        <taxon>Haplosclerida</taxon>
        <taxon>Niphatidae</taxon>
        <taxon>Amphimedon</taxon>
    </lineage>
</organism>
<reference evidence="6" key="1">
    <citation type="journal article" date="2010" name="Nature">
        <title>The Amphimedon queenslandica genome and the evolution of animal complexity.</title>
        <authorList>
            <person name="Srivastava M."/>
            <person name="Simakov O."/>
            <person name="Chapman J."/>
            <person name="Fahey B."/>
            <person name="Gauthier M.E."/>
            <person name="Mitros T."/>
            <person name="Richards G.S."/>
            <person name="Conaco C."/>
            <person name="Dacre M."/>
            <person name="Hellsten U."/>
            <person name="Larroux C."/>
            <person name="Putnam N.H."/>
            <person name="Stanke M."/>
            <person name="Adamska M."/>
            <person name="Darling A."/>
            <person name="Degnan S.M."/>
            <person name="Oakley T.H."/>
            <person name="Plachetzki D.C."/>
            <person name="Zhai Y."/>
            <person name="Adamski M."/>
            <person name="Calcino A."/>
            <person name="Cummins S.F."/>
            <person name="Goodstein D.M."/>
            <person name="Harris C."/>
            <person name="Jackson D.J."/>
            <person name="Leys S.P."/>
            <person name="Shu S."/>
            <person name="Woodcroft B.J."/>
            <person name="Vervoort M."/>
            <person name="Kosik K.S."/>
            <person name="Manning G."/>
            <person name="Degnan B.M."/>
            <person name="Rokhsar D.S."/>
        </authorList>
    </citation>
    <scope>NUCLEOTIDE SEQUENCE [LARGE SCALE GENOMIC DNA]</scope>
</reference>
<dbReference type="SUPFAM" id="SSF56112">
    <property type="entry name" value="Protein kinase-like (PK-like)"/>
    <property type="match status" value="1"/>
</dbReference>
<dbReference type="PANTHER" id="PTHR44329">
    <property type="entry name" value="SERINE/THREONINE-PROTEIN KINASE TNNI3K-RELATED"/>
    <property type="match status" value="1"/>
</dbReference>